<name>A0A2G8TKY8_9BURK</name>
<evidence type="ECO:0000313" key="3">
    <source>
        <dbReference type="Proteomes" id="UP000230390"/>
    </source>
</evidence>
<dbReference type="Proteomes" id="UP000230390">
    <property type="component" value="Unassembled WGS sequence"/>
</dbReference>
<evidence type="ECO:0000256" key="1">
    <source>
        <dbReference type="SAM" id="MobiDB-lite"/>
    </source>
</evidence>
<accession>A0A2G8TKY8</accession>
<dbReference type="EMBL" id="PDOC01000001">
    <property type="protein sequence ID" value="PIL46703.1"/>
    <property type="molecule type" value="Genomic_DNA"/>
</dbReference>
<reference evidence="2 3" key="1">
    <citation type="submission" date="2017-10" db="EMBL/GenBank/DDBJ databases">
        <title>Massilia psychrophilum sp. nov., a novel purple-pigmented bacterium isolated from Tianshan glacier, Xinjiang Municipality, China.</title>
        <authorList>
            <person name="Wang H."/>
        </authorList>
    </citation>
    <scope>NUCLEOTIDE SEQUENCE [LARGE SCALE GENOMIC DNA]</scope>
    <source>
        <strain evidence="2 3">JCM 30074</strain>
    </source>
</reference>
<dbReference type="AlphaFoldDB" id="A0A2G8TKY8"/>
<protein>
    <submittedName>
        <fullName evidence="2">Uncharacterized protein</fullName>
    </submittedName>
</protein>
<evidence type="ECO:0000313" key="2">
    <source>
        <dbReference type="EMBL" id="PIL46703.1"/>
    </source>
</evidence>
<proteinExistence type="predicted"/>
<feature type="region of interest" description="Disordered" evidence="1">
    <location>
        <begin position="17"/>
        <end position="65"/>
    </location>
</feature>
<sequence>MSKSTIALALAAALVGCGGGGGDEPIQTSGPQTHQPPIPKGASTDTAVQPETGGEAIGRQRQGLM</sequence>
<dbReference type="PROSITE" id="PS51257">
    <property type="entry name" value="PROKAR_LIPOPROTEIN"/>
    <property type="match status" value="1"/>
</dbReference>
<gene>
    <name evidence="2" type="ORF">CR105_00660</name>
</gene>
<comment type="caution">
    <text evidence="2">The sequence shown here is derived from an EMBL/GenBank/DDBJ whole genome shotgun (WGS) entry which is preliminary data.</text>
</comment>
<organism evidence="2 3">
    <name type="scientific">Massilia eurypsychrophila</name>
    <dbReference type="NCBI Taxonomy" id="1485217"/>
    <lineage>
        <taxon>Bacteria</taxon>
        <taxon>Pseudomonadati</taxon>
        <taxon>Pseudomonadota</taxon>
        <taxon>Betaproteobacteria</taxon>
        <taxon>Burkholderiales</taxon>
        <taxon>Oxalobacteraceae</taxon>
        <taxon>Telluria group</taxon>
        <taxon>Massilia</taxon>
    </lineage>
</organism>
<dbReference type="RefSeq" id="WP_099786504.1">
    <property type="nucleotide sequence ID" value="NZ_JBHLYV010000100.1"/>
</dbReference>
<keyword evidence="3" id="KW-1185">Reference proteome</keyword>